<keyword evidence="2" id="KW-0472">Membrane</keyword>
<dbReference type="EMBL" id="JBIAMX010000016">
    <property type="protein sequence ID" value="MFF0545873.1"/>
    <property type="molecule type" value="Genomic_DNA"/>
</dbReference>
<name>A0ABW6PU52_9NOCA</name>
<reference evidence="3 4" key="1">
    <citation type="submission" date="2024-10" db="EMBL/GenBank/DDBJ databases">
        <title>The Natural Products Discovery Center: Release of the First 8490 Sequenced Strains for Exploring Actinobacteria Biosynthetic Diversity.</title>
        <authorList>
            <person name="Kalkreuter E."/>
            <person name="Kautsar S.A."/>
            <person name="Yang D."/>
            <person name="Bader C.D."/>
            <person name="Teijaro C.N."/>
            <person name="Fluegel L."/>
            <person name="Davis C.M."/>
            <person name="Simpson J.R."/>
            <person name="Lauterbach L."/>
            <person name="Steele A.D."/>
            <person name="Gui C."/>
            <person name="Meng S."/>
            <person name="Li G."/>
            <person name="Viehrig K."/>
            <person name="Ye F."/>
            <person name="Su P."/>
            <person name="Kiefer A.F."/>
            <person name="Nichols A."/>
            <person name="Cepeda A.J."/>
            <person name="Yan W."/>
            <person name="Fan B."/>
            <person name="Jiang Y."/>
            <person name="Adhikari A."/>
            <person name="Zheng C.-J."/>
            <person name="Schuster L."/>
            <person name="Cowan T.M."/>
            <person name="Smanski M.J."/>
            <person name="Chevrette M.G."/>
            <person name="De Carvalho L.P.S."/>
            <person name="Shen B."/>
        </authorList>
    </citation>
    <scope>NUCLEOTIDE SEQUENCE [LARGE SCALE GENOMIC DNA]</scope>
    <source>
        <strain evidence="3 4">NPDC004045</strain>
    </source>
</reference>
<accession>A0ABW6PU52</accession>
<feature type="transmembrane region" description="Helical" evidence="2">
    <location>
        <begin position="53"/>
        <end position="78"/>
    </location>
</feature>
<comment type="caution">
    <text evidence="3">The sequence shown here is derived from an EMBL/GenBank/DDBJ whole genome shotgun (WGS) entry which is preliminary data.</text>
</comment>
<protein>
    <submittedName>
        <fullName evidence="3">Uncharacterized protein</fullName>
    </submittedName>
</protein>
<evidence type="ECO:0000313" key="3">
    <source>
        <dbReference type="EMBL" id="MFF0545873.1"/>
    </source>
</evidence>
<feature type="region of interest" description="Disordered" evidence="1">
    <location>
        <begin position="1"/>
        <end position="23"/>
    </location>
</feature>
<evidence type="ECO:0000256" key="2">
    <source>
        <dbReference type="SAM" id="Phobius"/>
    </source>
</evidence>
<keyword evidence="2" id="KW-0812">Transmembrane</keyword>
<dbReference type="Proteomes" id="UP001601444">
    <property type="component" value="Unassembled WGS sequence"/>
</dbReference>
<proteinExistence type="predicted"/>
<gene>
    <name evidence="3" type="ORF">ACFYTF_23830</name>
</gene>
<feature type="transmembrane region" description="Helical" evidence="2">
    <location>
        <begin position="26"/>
        <end position="46"/>
    </location>
</feature>
<sequence length="91" mass="9767">MPLDTEPPVVTHPATEDDTGTSPSTAPLLLLSLLMLGVDVVALIPLGSWMTRYGIVLVSGLYLVHVLFSTALASWTVIRLSILPIDPDQDE</sequence>
<dbReference type="RefSeq" id="WP_387702305.1">
    <property type="nucleotide sequence ID" value="NZ_JBIAMX010000016.1"/>
</dbReference>
<organism evidence="3 4">
    <name type="scientific">Nocardia thailandica</name>
    <dbReference type="NCBI Taxonomy" id="257275"/>
    <lineage>
        <taxon>Bacteria</taxon>
        <taxon>Bacillati</taxon>
        <taxon>Actinomycetota</taxon>
        <taxon>Actinomycetes</taxon>
        <taxon>Mycobacteriales</taxon>
        <taxon>Nocardiaceae</taxon>
        <taxon>Nocardia</taxon>
    </lineage>
</organism>
<keyword evidence="4" id="KW-1185">Reference proteome</keyword>
<evidence type="ECO:0000256" key="1">
    <source>
        <dbReference type="SAM" id="MobiDB-lite"/>
    </source>
</evidence>
<keyword evidence="2" id="KW-1133">Transmembrane helix</keyword>
<evidence type="ECO:0000313" key="4">
    <source>
        <dbReference type="Proteomes" id="UP001601444"/>
    </source>
</evidence>